<dbReference type="Pfam" id="PF07786">
    <property type="entry name" value="HGSNAT_cat"/>
    <property type="match status" value="1"/>
</dbReference>
<evidence type="ECO:0000256" key="1">
    <source>
        <dbReference type="SAM" id="Phobius"/>
    </source>
</evidence>
<keyword evidence="1" id="KW-0812">Transmembrane</keyword>
<organism evidence="3">
    <name type="scientific">marine metagenome</name>
    <dbReference type="NCBI Taxonomy" id="408172"/>
    <lineage>
        <taxon>unclassified sequences</taxon>
        <taxon>metagenomes</taxon>
        <taxon>ecological metagenomes</taxon>
    </lineage>
</organism>
<dbReference type="InterPro" id="IPR012429">
    <property type="entry name" value="HGSNAT_cat"/>
</dbReference>
<reference evidence="3" key="1">
    <citation type="submission" date="2018-05" db="EMBL/GenBank/DDBJ databases">
        <authorList>
            <person name="Lanie J.A."/>
            <person name="Ng W.-L."/>
            <person name="Kazmierczak K.M."/>
            <person name="Andrzejewski T.M."/>
            <person name="Davidsen T.M."/>
            <person name="Wayne K.J."/>
            <person name="Tettelin H."/>
            <person name="Glass J.I."/>
            <person name="Rusch D."/>
            <person name="Podicherti R."/>
            <person name="Tsui H.-C.T."/>
            <person name="Winkler M.E."/>
        </authorList>
    </citation>
    <scope>NUCLEOTIDE SEQUENCE</scope>
</reference>
<keyword evidence="1" id="KW-1133">Transmembrane helix</keyword>
<name>A0A381ZNN0_9ZZZZ</name>
<dbReference type="PANTHER" id="PTHR31061">
    <property type="entry name" value="LD22376P"/>
    <property type="match status" value="1"/>
</dbReference>
<proteinExistence type="predicted"/>
<dbReference type="AlphaFoldDB" id="A0A381ZNN0"/>
<sequence>MSQRLISLDFFRGFTIAAMIVVNDPGSWSYVFPPLRHAEWHGATPTDLVFPFFLFIVGVSIVLALSKIKNSTSTVYLKIIKRTLILFGIGILLALFPNFDFSNVRIAGV</sequence>
<feature type="transmembrane region" description="Helical" evidence="1">
    <location>
        <begin position="48"/>
        <end position="67"/>
    </location>
</feature>
<feature type="non-terminal residue" evidence="3">
    <location>
        <position position="109"/>
    </location>
</feature>
<feature type="transmembrane region" description="Helical" evidence="1">
    <location>
        <begin position="10"/>
        <end position="28"/>
    </location>
</feature>
<evidence type="ECO:0000313" key="3">
    <source>
        <dbReference type="EMBL" id="SVA90860.1"/>
    </source>
</evidence>
<gene>
    <name evidence="3" type="ORF">METZ01_LOCUS143714</name>
</gene>
<protein>
    <recommendedName>
        <fullName evidence="2">Heparan-alpha-glucosaminide N-acetyltransferase catalytic domain-containing protein</fullName>
    </recommendedName>
</protein>
<feature type="transmembrane region" description="Helical" evidence="1">
    <location>
        <begin position="79"/>
        <end position="99"/>
    </location>
</feature>
<accession>A0A381ZNN0</accession>
<evidence type="ECO:0000259" key="2">
    <source>
        <dbReference type="Pfam" id="PF07786"/>
    </source>
</evidence>
<feature type="domain" description="Heparan-alpha-glucosaminide N-acetyltransferase catalytic" evidence="2">
    <location>
        <begin position="4"/>
        <end position="95"/>
    </location>
</feature>
<dbReference type="PANTHER" id="PTHR31061:SF24">
    <property type="entry name" value="LD22376P"/>
    <property type="match status" value="1"/>
</dbReference>
<dbReference type="EMBL" id="UINC01022043">
    <property type="protein sequence ID" value="SVA90860.1"/>
    <property type="molecule type" value="Genomic_DNA"/>
</dbReference>
<keyword evidence="1" id="KW-0472">Membrane</keyword>